<dbReference type="Proteomes" id="UP000800039">
    <property type="component" value="Unassembled WGS sequence"/>
</dbReference>
<evidence type="ECO:0000256" key="1">
    <source>
        <dbReference type="SAM" id="MobiDB-lite"/>
    </source>
</evidence>
<sequence length="275" mass="31343">MAIINDCPGLRVEVVANGNALREYNDDQAGDAPNVVTRYLEVNGEGTFEILTKFLENYAGRHGVRVEVRLDGHKVDSYLLRLNQLKKEDGHRSSGAPSKIGGRWHTSNFLFSSFVFEQDSTRRLDKATEEKLKQTGTITVLFHEIKNIRWPRSSGQTPQAMNGVSKFGKYMIRLLKYYSVDEPVKQRRGKTLSYDNVNGKGDERAFATFRFKYRSLEIVAIIGMYRGHVNGLGDLNKKELLALLDHHRNANTPLKSIKRERDEAGSILENEKRQK</sequence>
<keyword evidence="4" id="KW-1185">Reference proteome</keyword>
<dbReference type="PANTHER" id="PTHR36223">
    <property type="entry name" value="BETA-LACTAMASE-TYPE TRANSPEPTIDASE FOLD DOMAIN CONTAINING PROTEIN"/>
    <property type="match status" value="1"/>
</dbReference>
<gene>
    <name evidence="3" type="ORF">K460DRAFT_381892</name>
</gene>
<dbReference type="OrthoDB" id="3364132at2759"/>
<evidence type="ECO:0000259" key="2">
    <source>
        <dbReference type="Pfam" id="PF25534"/>
    </source>
</evidence>
<evidence type="ECO:0000313" key="3">
    <source>
        <dbReference type="EMBL" id="KAF1850025.1"/>
    </source>
</evidence>
<feature type="domain" description="DUF7918" evidence="2">
    <location>
        <begin position="9"/>
        <end position="218"/>
    </location>
</feature>
<feature type="compositionally biased region" description="Basic and acidic residues" evidence="1">
    <location>
        <begin position="257"/>
        <end position="275"/>
    </location>
</feature>
<proteinExistence type="predicted"/>
<dbReference type="PANTHER" id="PTHR36223:SF1">
    <property type="entry name" value="TRANSCRIPTION ELONGATION FACTOR EAF N-TERMINAL DOMAIN-CONTAINING PROTEIN"/>
    <property type="match status" value="1"/>
</dbReference>
<reference evidence="3" key="1">
    <citation type="submission" date="2020-01" db="EMBL/GenBank/DDBJ databases">
        <authorList>
            <consortium name="DOE Joint Genome Institute"/>
            <person name="Haridas S."/>
            <person name="Albert R."/>
            <person name="Binder M."/>
            <person name="Bloem J."/>
            <person name="Labutti K."/>
            <person name="Salamov A."/>
            <person name="Andreopoulos B."/>
            <person name="Baker S.E."/>
            <person name="Barry K."/>
            <person name="Bills G."/>
            <person name="Bluhm B.H."/>
            <person name="Cannon C."/>
            <person name="Castanera R."/>
            <person name="Culley D.E."/>
            <person name="Daum C."/>
            <person name="Ezra D."/>
            <person name="Gonzalez J.B."/>
            <person name="Henrissat B."/>
            <person name="Kuo A."/>
            <person name="Liang C."/>
            <person name="Lipzen A."/>
            <person name="Lutzoni F."/>
            <person name="Magnuson J."/>
            <person name="Mondo S."/>
            <person name="Nolan M."/>
            <person name="Ohm R."/>
            <person name="Pangilinan J."/>
            <person name="Park H.-J."/>
            <person name="Ramirez L."/>
            <person name="Alfaro M."/>
            <person name="Sun H."/>
            <person name="Tritt A."/>
            <person name="Yoshinaga Y."/>
            <person name="Zwiers L.-H."/>
            <person name="Turgeon B.G."/>
            <person name="Goodwin S.B."/>
            <person name="Spatafora J.W."/>
            <person name="Crous P.W."/>
            <person name="Grigoriev I.V."/>
        </authorList>
    </citation>
    <scope>NUCLEOTIDE SEQUENCE</scope>
    <source>
        <strain evidence="3">CBS 394.84</strain>
    </source>
</reference>
<evidence type="ECO:0000313" key="4">
    <source>
        <dbReference type="Proteomes" id="UP000800039"/>
    </source>
</evidence>
<dbReference type="InterPro" id="IPR057678">
    <property type="entry name" value="DUF7918"/>
</dbReference>
<dbReference type="Pfam" id="PF25534">
    <property type="entry name" value="DUF7918"/>
    <property type="match status" value="1"/>
</dbReference>
<protein>
    <recommendedName>
        <fullName evidence="2">DUF7918 domain-containing protein</fullName>
    </recommendedName>
</protein>
<dbReference type="GeneID" id="63852634"/>
<comment type="caution">
    <text evidence="3">The sequence shown here is derived from an EMBL/GenBank/DDBJ whole genome shotgun (WGS) entry which is preliminary data.</text>
</comment>
<organism evidence="3 4">
    <name type="scientific">Cucurbitaria berberidis CBS 394.84</name>
    <dbReference type="NCBI Taxonomy" id="1168544"/>
    <lineage>
        <taxon>Eukaryota</taxon>
        <taxon>Fungi</taxon>
        <taxon>Dikarya</taxon>
        <taxon>Ascomycota</taxon>
        <taxon>Pezizomycotina</taxon>
        <taxon>Dothideomycetes</taxon>
        <taxon>Pleosporomycetidae</taxon>
        <taxon>Pleosporales</taxon>
        <taxon>Pleosporineae</taxon>
        <taxon>Cucurbitariaceae</taxon>
        <taxon>Cucurbitaria</taxon>
    </lineage>
</organism>
<feature type="region of interest" description="Disordered" evidence="1">
    <location>
        <begin position="254"/>
        <end position="275"/>
    </location>
</feature>
<dbReference type="AlphaFoldDB" id="A0A9P4LCI6"/>
<name>A0A9P4LCI6_9PLEO</name>
<dbReference type="RefSeq" id="XP_040792588.1">
    <property type="nucleotide sequence ID" value="XM_040935383.1"/>
</dbReference>
<dbReference type="EMBL" id="ML976614">
    <property type="protein sequence ID" value="KAF1850025.1"/>
    <property type="molecule type" value="Genomic_DNA"/>
</dbReference>
<accession>A0A9P4LCI6</accession>